<evidence type="ECO:0000259" key="1">
    <source>
        <dbReference type="Pfam" id="PF03428"/>
    </source>
</evidence>
<feature type="domain" description="Plasmid replication protein C N-terminal" evidence="1">
    <location>
        <begin position="9"/>
        <end position="154"/>
    </location>
</feature>
<dbReference type="InterPro" id="IPR021760">
    <property type="entry name" value="RepC_C"/>
</dbReference>
<feature type="domain" description="Plasmid replication protein C C-terminal" evidence="2">
    <location>
        <begin position="307"/>
        <end position="393"/>
    </location>
</feature>
<dbReference type="Pfam" id="PF03428">
    <property type="entry name" value="RP-C"/>
    <property type="match status" value="1"/>
</dbReference>
<dbReference type="RefSeq" id="WP_074647462.1">
    <property type="nucleotide sequence ID" value="NZ_FNBL01000024.1"/>
</dbReference>
<reference evidence="3 4" key="1">
    <citation type="submission" date="2016-10" db="EMBL/GenBank/DDBJ databases">
        <authorList>
            <person name="de Groot N.N."/>
        </authorList>
    </citation>
    <scope>NUCLEOTIDE SEQUENCE [LARGE SCALE GENOMIC DNA]</scope>
    <source>
        <strain evidence="3 4">DSM 27375</strain>
    </source>
</reference>
<dbReference type="Pfam" id="PF11800">
    <property type="entry name" value="RP-C_C"/>
    <property type="match status" value="1"/>
</dbReference>
<name>A0A1G7UQK7_9RHOB</name>
<dbReference type="Proteomes" id="UP000182284">
    <property type="component" value="Unassembled WGS sequence"/>
</dbReference>
<evidence type="ECO:0000313" key="4">
    <source>
        <dbReference type="Proteomes" id="UP000182284"/>
    </source>
</evidence>
<dbReference type="OrthoDB" id="7488837at2"/>
<protein>
    <submittedName>
        <fullName evidence="3">Replication initiation protein RepC</fullName>
    </submittedName>
</protein>
<dbReference type="InterPro" id="IPR005090">
    <property type="entry name" value="RepC_N"/>
</dbReference>
<gene>
    <name evidence="3" type="ORF">SAMN04488117_1244</name>
</gene>
<accession>A0A1G7UQK7</accession>
<dbReference type="EMBL" id="FNBL01000024">
    <property type="protein sequence ID" value="SDG48990.1"/>
    <property type="molecule type" value="Genomic_DNA"/>
</dbReference>
<evidence type="ECO:0000313" key="3">
    <source>
        <dbReference type="EMBL" id="SDG48990.1"/>
    </source>
</evidence>
<proteinExistence type="predicted"/>
<sequence>MNHSPQVTLPQGMTRRDVIAVISEIGPDLNLSGAAIFVLTKLIGSTSEKDWTEPGADPTFYGTQETMAERLHMTARQLRSHERNFERKNILKRDTKANGAREAGTGRGLLFTPLKACFADLLALRDQKRAVTKRVKELKSLRSVRLRRMKEAIARLAPEALEEEAVASVLVRFDAWPRSDRLHSLGLDRLEAHVEDAAKLCMELEEIIENLPDSSCEPAETFRSFIQEDNQQNPSVSCNASVDERSAGKPAHSGFLRSGPSGPDICRENECEADSGVINPKLEALFEPEQLFKLASPDFQMTLQARSSQITKEAMIDAAHDMLSPLGINYSAWRSACGELGRLGATLCVLVLDANRDHPQTPVRNAGGALRGMIRAHKRGNLNLIGSVIGLQRRRGY</sequence>
<evidence type="ECO:0000259" key="2">
    <source>
        <dbReference type="Pfam" id="PF11800"/>
    </source>
</evidence>
<dbReference type="AlphaFoldDB" id="A0A1G7UQK7"/>
<organism evidence="3 4">
    <name type="scientific">Celeribacter baekdonensis</name>
    <dbReference type="NCBI Taxonomy" id="875171"/>
    <lineage>
        <taxon>Bacteria</taxon>
        <taxon>Pseudomonadati</taxon>
        <taxon>Pseudomonadota</taxon>
        <taxon>Alphaproteobacteria</taxon>
        <taxon>Rhodobacterales</taxon>
        <taxon>Roseobacteraceae</taxon>
        <taxon>Celeribacter</taxon>
    </lineage>
</organism>